<organism evidence="5 6">
    <name type="scientific">Leyella stercorea</name>
    <dbReference type="NCBI Taxonomy" id="363265"/>
    <lineage>
        <taxon>Bacteria</taxon>
        <taxon>Pseudomonadati</taxon>
        <taxon>Bacteroidota</taxon>
        <taxon>Bacteroidia</taxon>
        <taxon>Bacteroidales</taxon>
        <taxon>Prevotellaceae</taxon>
        <taxon>Leyella</taxon>
    </lineage>
</organism>
<comment type="similarity">
    <text evidence="2">Belongs to the glycosyl hydrolase 33 family.</text>
</comment>
<dbReference type="CDD" id="cd15482">
    <property type="entry name" value="Sialidase_non-viral"/>
    <property type="match status" value="1"/>
</dbReference>
<dbReference type="GO" id="GO:0005737">
    <property type="term" value="C:cytoplasm"/>
    <property type="evidence" value="ECO:0007669"/>
    <property type="project" value="TreeGrafter"/>
</dbReference>
<dbReference type="EC" id="3.2.1.18" evidence="3"/>
<dbReference type="AlphaFoldDB" id="A0A3R6FZB7"/>
<evidence type="ECO:0000313" key="5">
    <source>
        <dbReference type="EMBL" id="RHK46979.1"/>
    </source>
</evidence>
<evidence type="ECO:0000256" key="2">
    <source>
        <dbReference type="ARBA" id="ARBA00009348"/>
    </source>
</evidence>
<dbReference type="PANTHER" id="PTHR10628">
    <property type="entry name" value="SIALIDASE"/>
    <property type="match status" value="1"/>
</dbReference>
<keyword evidence="6" id="KW-1185">Reference proteome</keyword>
<evidence type="ECO:0000256" key="3">
    <source>
        <dbReference type="ARBA" id="ARBA00012733"/>
    </source>
</evidence>
<sequence>MKNVLFSLGMLLFTVAAYADGTVLFSTAKGGIDVPPYRIPGITCGNGGRLIASAARLVCGTDPGYGRVDCVVKLSDDNGRTWSEREIDVACGDASLINNVKTPMAAAYGDPAIVMDRERNEVLIMAVAGCTVYGKASTNRRNPNLIAAIRSTDGGLTWQKPIDQTEAIYGLFDGGNPLDAAFIGGGKIFQSRVVKVGDYYRIYAALAARPNGNRVIYSDDFGRTWHALGGAAALPVPDGDEPKCEELPDGRVIITSRASGCRLLNIYTYSNAATGEGSWEEQTKATMSGLALAPSTNPTNGEMLIVPAVRSSDGRQLHVVLQSVPTGTGRNNVSIFYKELADEADMCNVKALAEGWDGCYQVSTTVSLYSSMDLQADGRIAFFYEETLTKWGTKPNPVCTSFPQGEGEHNYDGCELVYKAFDLETITGGKYKM</sequence>
<proteinExistence type="inferred from homology"/>
<evidence type="ECO:0000313" key="6">
    <source>
        <dbReference type="Proteomes" id="UP000286598"/>
    </source>
</evidence>
<dbReference type="Proteomes" id="UP000286598">
    <property type="component" value="Unassembled WGS sequence"/>
</dbReference>
<reference evidence="5 6" key="1">
    <citation type="submission" date="2018-08" db="EMBL/GenBank/DDBJ databases">
        <title>A genome reference for cultivated species of the human gut microbiota.</title>
        <authorList>
            <person name="Zou Y."/>
            <person name="Xue W."/>
            <person name="Luo G."/>
        </authorList>
    </citation>
    <scope>NUCLEOTIDE SEQUENCE [LARGE SCALE GENOMIC DNA]</scope>
    <source>
        <strain evidence="5 6">AF42-9</strain>
    </source>
</reference>
<dbReference type="EMBL" id="QRNO01000101">
    <property type="protein sequence ID" value="RHK46979.1"/>
    <property type="molecule type" value="Genomic_DNA"/>
</dbReference>
<dbReference type="PANTHER" id="PTHR10628:SF30">
    <property type="entry name" value="EXO-ALPHA-SIALIDASE"/>
    <property type="match status" value="1"/>
</dbReference>
<feature type="signal peptide" evidence="4">
    <location>
        <begin position="1"/>
        <end position="19"/>
    </location>
</feature>
<keyword evidence="4" id="KW-0732">Signal</keyword>
<dbReference type="OrthoDB" id="7294637at2"/>
<dbReference type="Gene3D" id="2.120.10.10">
    <property type="match status" value="1"/>
</dbReference>
<comment type="caution">
    <text evidence="5">The sequence shown here is derived from an EMBL/GenBank/DDBJ whole genome shotgun (WGS) entry which is preliminary data.</text>
</comment>
<dbReference type="GO" id="GO:0009313">
    <property type="term" value="P:oligosaccharide catabolic process"/>
    <property type="evidence" value="ECO:0007669"/>
    <property type="project" value="TreeGrafter"/>
</dbReference>
<dbReference type="InterPro" id="IPR026856">
    <property type="entry name" value="Sialidase_fam"/>
</dbReference>
<comment type="catalytic activity">
    <reaction evidence="1">
        <text>Hydrolysis of alpha-(2-&gt;3)-, alpha-(2-&gt;6)-, alpha-(2-&gt;8)- glycosidic linkages of terminal sialic acid residues in oligosaccharides, glycoproteins, glycolipids, colominic acid and synthetic substrates.</text>
        <dbReference type="EC" id="3.2.1.18"/>
    </reaction>
</comment>
<dbReference type="GO" id="GO:0006689">
    <property type="term" value="P:ganglioside catabolic process"/>
    <property type="evidence" value="ECO:0007669"/>
    <property type="project" value="TreeGrafter"/>
</dbReference>
<protein>
    <recommendedName>
        <fullName evidence="3">exo-alpha-sialidase</fullName>
        <ecNumber evidence="3">3.2.1.18</ecNumber>
    </recommendedName>
</protein>
<dbReference type="InterPro" id="IPR002860">
    <property type="entry name" value="BNR_rpt"/>
</dbReference>
<evidence type="ECO:0000256" key="1">
    <source>
        <dbReference type="ARBA" id="ARBA00000427"/>
    </source>
</evidence>
<dbReference type="Pfam" id="PF02012">
    <property type="entry name" value="BNR"/>
    <property type="match status" value="1"/>
</dbReference>
<dbReference type="SUPFAM" id="SSF50939">
    <property type="entry name" value="Sialidases"/>
    <property type="match status" value="1"/>
</dbReference>
<dbReference type="GO" id="GO:0016020">
    <property type="term" value="C:membrane"/>
    <property type="evidence" value="ECO:0007669"/>
    <property type="project" value="TreeGrafter"/>
</dbReference>
<dbReference type="InterPro" id="IPR036278">
    <property type="entry name" value="Sialidase_sf"/>
</dbReference>
<dbReference type="GO" id="GO:0004308">
    <property type="term" value="F:exo-alpha-sialidase activity"/>
    <property type="evidence" value="ECO:0007669"/>
    <property type="project" value="UniProtKB-EC"/>
</dbReference>
<accession>A0A3R6FZB7</accession>
<evidence type="ECO:0000256" key="4">
    <source>
        <dbReference type="SAM" id="SignalP"/>
    </source>
</evidence>
<feature type="chain" id="PRO_5018559418" description="exo-alpha-sialidase" evidence="4">
    <location>
        <begin position="20"/>
        <end position="433"/>
    </location>
</feature>
<name>A0A3R6FZB7_9BACT</name>
<gene>
    <name evidence="5" type="ORF">DW060_12720</name>
</gene>